<feature type="compositionally biased region" description="Basic residues" evidence="1">
    <location>
        <begin position="94"/>
        <end position="107"/>
    </location>
</feature>
<reference evidence="3" key="1">
    <citation type="journal article" date="2014" name="Science">
        <title>Ancient hybridizations among the ancestral genomes of bread wheat.</title>
        <authorList>
            <consortium name="International Wheat Genome Sequencing Consortium,"/>
            <person name="Marcussen T."/>
            <person name="Sandve S.R."/>
            <person name="Heier L."/>
            <person name="Spannagl M."/>
            <person name="Pfeifer M."/>
            <person name="Jakobsen K.S."/>
            <person name="Wulff B.B."/>
            <person name="Steuernagel B."/>
            <person name="Mayer K.F."/>
            <person name="Olsen O.A."/>
        </authorList>
    </citation>
    <scope>NUCLEOTIDE SEQUENCE [LARGE SCALE GENOMIC DNA]</scope>
    <source>
        <strain evidence="3">cv. AL8/78</strain>
    </source>
</reference>
<reference evidence="2" key="3">
    <citation type="journal article" date="2017" name="Nature">
        <title>Genome sequence of the progenitor of the wheat D genome Aegilops tauschii.</title>
        <authorList>
            <person name="Luo M.C."/>
            <person name="Gu Y.Q."/>
            <person name="Puiu D."/>
            <person name="Wang H."/>
            <person name="Twardziok S.O."/>
            <person name="Deal K.R."/>
            <person name="Huo N."/>
            <person name="Zhu T."/>
            <person name="Wang L."/>
            <person name="Wang Y."/>
            <person name="McGuire P.E."/>
            <person name="Liu S."/>
            <person name="Long H."/>
            <person name="Ramasamy R.K."/>
            <person name="Rodriguez J.C."/>
            <person name="Van S.L."/>
            <person name="Yuan L."/>
            <person name="Wang Z."/>
            <person name="Xia Z."/>
            <person name="Xiao L."/>
            <person name="Anderson O.D."/>
            <person name="Ouyang S."/>
            <person name="Liang Y."/>
            <person name="Zimin A.V."/>
            <person name="Pertea G."/>
            <person name="Qi P."/>
            <person name="Bennetzen J.L."/>
            <person name="Dai X."/>
            <person name="Dawson M.W."/>
            <person name="Muller H.G."/>
            <person name="Kugler K."/>
            <person name="Rivarola-Duarte L."/>
            <person name="Spannagl M."/>
            <person name="Mayer K.F.X."/>
            <person name="Lu F.H."/>
            <person name="Bevan M.W."/>
            <person name="Leroy P."/>
            <person name="Li P."/>
            <person name="You F.M."/>
            <person name="Sun Q."/>
            <person name="Liu Z."/>
            <person name="Lyons E."/>
            <person name="Wicker T."/>
            <person name="Salzberg S.L."/>
            <person name="Devos K.M."/>
            <person name="Dvorak J."/>
        </authorList>
    </citation>
    <scope>NUCLEOTIDE SEQUENCE [LARGE SCALE GENOMIC DNA]</scope>
    <source>
        <strain evidence="2">cv. AL8/78</strain>
    </source>
</reference>
<feature type="region of interest" description="Disordered" evidence="1">
    <location>
        <begin position="1"/>
        <end position="117"/>
    </location>
</feature>
<dbReference type="Gramene" id="AET2Gv20295000.1">
    <property type="protein sequence ID" value="AET2Gv20295000.1"/>
    <property type="gene ID" value="AET2Gv20295000"/>
</dbReference>
<proteinExistence type="predicted"/>
<dbReference type="Proteomes" id="UP000015105">
    <property type="component" value="Chromosome 2D"/>
</dbReference>
<accession>A0A453AXX1</accession>
<name>A0A453AXX1_AEGTS</name>
<evidence type="ECO:0000313" key="2">
    <source>
        <dbReference type="EnsemblPlants" id="AET2Gv20295000.1"/>
    </source>
</evidence>
<keyword evidence="3" id="KW-1185">Reference proteome</keyword>
<sequence>LDGRRQFPPMLRALKLGPNRQFGPNDSPHKHAPLHQQIIHTPNPSMLSRGGKRKRETKAPSDPIRSDPGSKQAKLKTRAGHGGPAGRAPPQLPRPRHVTSPGRHRPPRSSAAASRERPVSAWWHIRCARDDSRGFGCRVCLVGLY</sequence>
<organism evidence="2 3">
    <name type="scientific">Aegilops tauschii subsp. strangulata</name>
    <name type="common">Goatgrass</name>
    <dbReference type="NCBI Taxonomy" id="200361"/>
    <lineage>
        <taxon>Eukaryota</taxon>
        <taxon>Viridiplantae</taxon>
        <taxon>Streptophyta</taxon>
        <taxon>Embryophyta</taxon>
        <taxon>Tracheophyta</taxon>
        <taxon>Spermatophyta</taxon>
        <taxon>Magnoliopsida</taxon>
        <taxon>Liliopsida</taxon>
        <taxon>Poales</taxon>
        <taxon>Poaceae</taxon>
        <taxon>BOP clade</taxon>
        <taxon>Pooideae</taxon>
        <taxon>Triticodae</taxon>
        <taxon>Triticeae</taxon>
        <taxon>Triticinae</taxon>
        <taxon>Aegilops</taxon>
    </lineage>
</organism>
<evidence type="ECO:0000256" key="1">
    <source>
        <dbReference type="SAM" id="MobiDB-lite"/>
    </source>
</evidence>
<evidence type="ECO:0000313" key="3">
    <source>
        <dbReference type="Proteomes" id="UP000015105"/>
    </source>
</evidence>
<reference evidence="2" key="4">
    <citation type="submission" date="2019-03" db="UniProtKB">
        <authorList>
            <consortium name="EnsemblPlants"/>
        </authorList>
    </citation>
    <scope>IDENTIFICATION</scope>
</reference>
<dbReference type="EnsemblPlants" id="AET2Gv20295000.1">
    <property type="protein sequence ID" value="AET2Gv20295000.1"/>
    <property type="gene ID" value="AET2Gv20295000"/>
</dbReference>
<reference evidence="2" key="5">
    <citation type="journal article" date="2021" name="G3 (Bethesda)">
        <title>Aegilops tauschii genome assembly Aet v5.0 features greater sequence contiguity and improved annotation.</title>
        <authorList>
            <person name="Wang L."/>
            <person name="Zhu T."/>
            <person name="Rodriguez J.C."/>
            <person name="Deal K.R."/>
            <person name="Dubcovsky J."/>
            <person name="McGuire P.E."/>
            <person name="Lux T."/>
            <person name="Spannagl M."/>
            <person name="Mayer K.F.X."/>
            <person name="Baldrich P."/>
            <person name="Meyers B.C."/>
            <person name="Huo N."/>
            <person name="Gu Y.Q."/>
            <person name="Zhou H."/>
            <person name="Devos K.M."/>
            <person name="Bennetzen J.L."/>
            <person name="Unver T."/>
            <person name="Budak H."/>
            <person name="Gulick P.J."/>
            <person name="Galiba G."/>
            <person name="Kalapos B."/>
            <person name="Nelson D.R."/>
            <person name="Li P."/>
            <person name="You F.M."/>
            <person name="Luo M.C."/>
            <person name="Dvorak J."/>
        </authorList>
    </citation>
    <scope>NUCLEOTIDE SEQUENCE [LARGE SCALE GENOMIC DNA]</scope>
    <source>
        <strain evidence="2">cv. AL8/78</strain>
    </source>
</reference>
<protein>
    <submittedName>
        <fullName evidence="2">Uncharacterized protein</fullName>
    </submittedName>
</protein>
<reference evidence="3" key="2">
    <citation type="journal article" date="2017" name="Nat. Plants">
        <title>The Aegilops tauschii genome reveals multiple impacts of transposons.</title>
        <authorList>
            <person name="Zhao G."/>
            <person name="Zou C."/>
            <person name="Li K."/>
            <person name="Wang K."/>
            <person name="Li T."/>
            <person name="Gao L."/>
            <person name="Zhang X."/>
            <person name="Wang H."/>
            <person name="Yang Z."/>
            <person name="Liu X."/>
            <person name="Jiang W."/>
            <person name="Mao L."/>
            <person name="Kong X."/>
            <person name="Jiao Y."/>
            <person name="Jia J."/>
        </authorList>
    </citation>
    <scope>NUCLEOTIDE SEQUENCE [LARGE SCALE GENOMIC DNA]</scope>
    <source>
        <strain evidence="3">cv. AL8/78</strain>
    </source>
</reference>
<dbReference type="AlphaFoldDB" id="A0A453AXX1"/>